<dbReference type="InterPro" id="IPR042186">
    <property type="entry name" value="FimD_plug_dom"/>
</dbReference>
<evidence type="ECO:0000256" key="5">
    <source>
        <dbReference type="ARBA" id="ARBA00022692"/>
    </source>
</evidence>
<reference evidence="15" key="1">
    <citation type="submission" date="2016-10" db="EMBL/GenBank/DDBJ databases">
        <authorList>
            <person name="Varghese N."/>
            <person name="Submissions S."/>
        </authorList>
    </citation>
    <scope>NUCLEOTIDE SEQUENCE [LARGE SCALE GENOMIC DNA]</scope>
    <source>
        <strain evidence="15">LMG 26416</strain>
    </source>
</reference>
<accession>A0A1H7FLI8</accession>
<dbReference type="Gene3D" id="2.60.40.2610">
    <property type="entry name" value="Outer membrane usher protein FimD, plug domain"/>
    <property type="match status" value="1"/>
</dbReference>
<keyword evidence="9" id="KW-1029">Fimbrium biogenesis</keyword>
<comment type="subcellular location">
    <subcellularLocation>
        <location evidence="1 9">Cell outer membrane</location>
        <topology evidence="1 9">Multi-pass membrane protein</topology>
    </subcellularLocation>
</comment>
<dbReference type="STRING" id="416943.SAMN05445871_5860"/>
<dbReference type="Pfam" id="PF13954">
    <property type="entry name" value="PapC_N"/>
    <property type="match status" value="1"/>
</dbReference>
<dbReference type="PANTHER" id="PTHR30451:SF20">
    <property type="entry name" value="FIMBRIAE USHER"/>
    <property type="match status" value="1"/>
</dbReference>
<feature type="compositionally biased region" description="Basic and acidic residues" evidence="10">
    <location>
        <begin position="213"/>
        <end position="223"/>
    </location>
</feature>
<evidence type="ECO:0000256" key="4">
    <source>
        <dbReference type="ARBA" id="ARBA00022452"/>
    </source>
</evidence>
<feature type="domain" description="PapC-like C-terminal" evidence="12">
    <location>
        <begin position="901"/>
        <end position="962"/>
    </location>
</feature>
<dbReference type="AlphaFoldDB" id="A0A1H7FLI8"/>
<evidence type="ECO:0000256" key="6">
    <source>
        <dbReference type="ARBA" id="ARBA00022729"/>
    </source>
</evidence>
<evidence type="ECO:0000256" key="10">
    <source>
        <dbReference type="SAM" id="MobiDB-lite"/>
    </source>
</evidence>
<dbReference type="InterPro" id="IPR025885">
    <property type="entry name" value="PapC_N"/>
</dbReference>
<evidence type="ECO:0000256" key="9">
    <source>
        <dbReference type="RuleBase" id="RU003884"/>
    </source>
</evidence>
<evidence type="ECO:0000256" key="7">
    <source>
        <dbReference type="ARBA" id="ARBA00023136"/>
    </source>
</evidence>
<keyword evidence="7 9" id="KW-0472">Membrane</keyword>
<dbReference type="EMBL" id="FOAJ01000001">
    <property type="protein sequence ID" value="SEK26828.1"/>
    <property type="molecule type" value="Genomic_DNA"/>
</dbReference>
<keyword evidence="6 11" id="KW-0732">Signal</keyword>
<keyword evidence="15" id="KW-1185">Reference proteome</keyword>
<gene>
    <name evidence="14" type="ORF">SAMN05192542_101384</name>
</gene>
<keyword evidence="4" id="KW-1134">Transmembrane beta strand</keyword>
<name>A0A1H7FLI8_9BURK</name>
<evidence type="ECO:0000256" key="3">
    <source>
        <dbReference type="ARBA" id="ARBA00022448"/>
    </source>
</evidence>
<evidence type="ECO:0000313" key="14">
    <source>
        <dbReference type="EMBL" id="SEK26828.1"/>
    </source>
</evidence>
<evidence type="ECO:0000256" key="1">
    <source>
        <dbReference type="ARBA" id="ARBA00004571"/>
    </source>
</evidence>
<evidence type="ECO:0000259" key="12">
    <source>
        <dbReference type="Pfam" id="PF13953"/>
    </source>
</evidence>
<dbReference type="InterPro" id="IPR018030">
    <property type="entry name" value="Fimbrial_membr_usher_CS"/>
</dbReference>
<keyword evidence="3 9" id="KW-0813">Transport</keyword>
<dbReference type="GO" id="GO:0015473">
    <property type="term" value="F:fimbrial usher porin activity"/>
    <property type="evidence" value="ECO:0007669"/>
    <property type="project" value="InterPro"/>
</dbReference>
<feature type="compositionally biased region" description="Polar residues" evidence="10">
    <location>
        <begin position="241"/>
        <end position="251"/>
    </location>
</feature>
<dbReference type="Proteomes" id="UP000199120">
    <property type="component" value="Unassembled WGS sequence"/>
</dbReference>
<dbReference type="InterPro" id="IPR000015">
    <property type="entry name" value="Fimb_usher"/>
</dbReference>
<keyword evidence="5 9" id="KW-0812">Transmembrane</keyword>
<feature type="compositionally biased region" description="Low complexity" evidence="10">
    <location>
        <begin position="224"/>
        <end position="239"/>
    </location>
</feature>
<dbReference type="InterPro" id="IPR037224">
    <property type="entry name" value="PapC_N_sf"/>
</dbReference>
<feature type="region of interest" description="Disordered" evidence="10">
    <location>
        <begin position="213"/>
        <end position="261"/>
    </location>
</feature>
<dbReference type="InterPro" id="IPR025949">
    <property type="entry name" value="PapC-like_C"/>
</dbReference>
<feature type="domain" description="PapC N-terminal" evidence="13">
    <location>
        <begin position="134"/>
        <end position="316"/>
    </location>
</feature>
<sequence length="1018" mass="107757">MQPLNKRAMPRGGMRSPLRYRPLAWAAVVASGYWPFAADAADMTEAPCVPAISRENRGDDCAASSGAMTGAVTHAAAAMPDAGATNVLSAPERTPASAGPPGSLVPAVPLAQHAPVEPGASRDRMQVASAEEVEFNPAFFTGNVADLSRYSRGNPVAPGVYSIDVIVNGRRRGRFDVQFQSVPGSDIAAPCFTMAGLDRIGIDIDRVAARYKEAPTETPKDATQDTAQDLAQDPAQDAAHSTGSAPPSTASGAEPSPPVCMPFAQAVPDGLAYFDTADLKLDLSVPQLDMRREASGYVDPSRWDDGVNAGIVQYSLATYSSHQNIGADLNSAYLGLQSGINVGGWRLRQWSTATWQNRSAGTHWQSVALFAQHDVTSLRSQFTIGDSLTSGDVFDSFNVRGVQLSSDDRMLPDSMRAFAPVVRGVAETNARVTVRQNNIILTETSVSPGPFEISDLPATGYGGDFDVTVTESDGRERTYHVPFASVPQLLRPGISRFNVTTGVYRDTILDAHPWVAQAVYQRGLTNVVTAYTGGQASEGYWAGLLGLALNTPAGAFAFDMTFAKTSLPTGGGPGYSGRVSYSKLVPGANTNISVAAYRYSTSHFYTLRDAIYARNQWGGRTSMYDYRTRNRIQVNINQPIGERSSVFISGSSQNYWGSARGYDLQYQVGFSSTFKRVSYSAYAQRTRLQNAALDTQIGVNLTIPLGRAESTKRGAFDYLTTNLTRNSNGDSTIQATASGNTSGVTPINYGVTASRVVSGDQKNVSAGGYGMYRSPVGTYSGNASIGNKTRQAALNVGGAIVVHGGGVTLGPPLGQAFALVEAKGAKGGTIVNGQGAKIDGNGYAVVTSLRPYRVNTVALDPSAVPMDVGLNNTSEEVVPRADSMVLVRIATVRGRPTFAAVSDAHDRLLPMGSELFDESGKSVGIVGQGGLAYLRGLENDGRLLAKWGTGPQDQCVLPYRIPAEENDADGQAHIVARIRISCDPALIWAPPAKPEPGGATPGTTPDTARVTALSARFH</sequence>
<feature type="signal peptide" evidence="11">
    <location>
        <begin position="1"/>
        <end position="40"/>
    </location>
</feature>
<dbReference type="Gene3D" id="3.10.20.410">
    <property type="match status" value="1"/>
</dbReference>
<dbReference type="GO" id="GO:0009279">
    <property type="term" value="C:cell outer membrane"/>
    <property type="evidence" value="ECO:0007669"/>
    <property type="project" value="UniProtKB-SubCell"/>
</dbReference>
<proteinExistence type="inferred from homology"/>
<dbReference type="Gene3D" id="2.60.40.3110">
    <property type="match status" value="1"/>
</dbReference>
<dbReference type="Pfam" id="PF13953">
    <property type="entry name" value="PapC_C"/>
    <property type="match status" value="1"/>
</dbReference>
<comment type="similarity">
    <text evidence="2 9">Belongs to the fimbrial export usher family.</text>
</comment>
<dbReference type="InterPro" id="IPR043142">
    <property type="entry name" value="PapC-like_C_sf"/>
</dbReference>
<dbReference type="PROSITE" id="PS01151">
    <property type="entry name" value="FIMBRIAL_USHER"/>
    <property type="match status" value="1"/>
</dbReference>
<evidence type="ECO:0000259" key="13">
    <source>
        <dbReference type="Pfam" id="PF13954"/>
    </source>
</evidence>
<dbReference type="Pfam" id="PF00577">
    <property type="entry name" value="Usher"/>
    <property type="match status" value="1"/>
</dbReference>
<keyword evidence="8 9" id="KW-0998">Cell outer membrane</keyword>
<dbReference type="RefSeq" id="WP_244283966.1">
    <property type="nucleotide sequence ID" value="NZ_FNSR01000003.1"/>
</dbReference>
<feature type="chain" id="PRO_5030028887" evidence="11">
    <location>
        <begin position="41"/>
        <end position="1018"/>
    </location>
</feature>
<protein>
    <submittedName>
        <fullName evidence="14">Outer membrane usher protein</fullName>
    </submittedName>
</protein>
<dbReference type="SUPFAM" id="SSF141729">
    <property type="entry name" value="FimD N-terminal domain-like"/>
    <property type="match status" value="1"/>
</dbReference>
<evidence type="ECO:0000313" key="15">
    <source>
        <dbReference type="Proteomes" id="UP000199120"/>
    </source>
</evidence>
<evidence type="ECO:0000256" key="8">
    <source>
        <dbReference type="ARBA" id="ARBA00023237"/>
    </source>
</evidence>
<evidence type="ECO:0000256" key="11">
    <source>
        <dbReference type="SAM" id="SignalP"/>
    </source>
</evidence>
<dbReference type="Gene3D" id="2.60.40.2070">
    <property type="match status" value="1"/>
</dbReference>
<evidence type="ECO:0000256" key="2">
    <source>
        <dbReference type="ARBA" id="ARBA00008064"/>
    </source>
</evidence>
<dbReference type="PANTHER" id="PTHR30451">
    <property type="entry name" value="OUTER MEMBRANE USHER PROTEIN"/>
    <property type="match status" value="1"/>
</dbReference>
<dbReference type="GO" id="GO:0009297">
    <property type="term" value="P:pilus assembly"/>
    <property type="evidence" value="ECO:0007669"/>
    <property type="project" value="InterPro"/>
</dbReference>
<dbReference type="FunFam" id="2.60.40.3110:FF:000001">
    <property type="entry name" value="Putative fimbrial outer membrane usher"/>
    <property type="match status" value="1"/>
</dbReference>
<organism evidence="14 15">
    <name type="scientific">Paraburkholderia caballeronis</name>
    <dbReference type="NCBI Taxonomy" id="416943"/>
    <lineage>
        <taxon>Bacteria</taxon>
        <taxon>Pseudomonadati</taxon>
        <taxon>Pseudomonadota</taxon>
        <taxon>Betaproteobacteria</taxon>
        <taxon>Burkholderiales</taxon>
        <taxon>Burkholderiaceae</taxon>
        <taxon>Paraburkholderia</taxon>
    </lineage>
</organism>